<dbReference type="EC" id="2.3.1.-" evidence="4"/>
<dbReference type="InterPro" id="IPR020845">
    <property type="entry name" value="AMP-binding_CS"/>
</dbReference>
<dbReference type="Pfam" id="PF00668">
    <property type="entry name" value="Condensation"/>
    <property type="match status" value="1"/>
</dbReference>
<dbReference type="CDD" id="cd05930">
    <property type="entry name" value="A_NRPS"/>
    <property type="match status" value="1"/>
</dbReference>
<keyword evidence="1" id="KW-0596">Phosphopantetheine</keyword>
<dbReference type="InterPro" id="IPR023213">
    <property type="entry name" value="CAT-like_dom_sf"/>
</dbReference>
<dbReference type="GO" id="GO:0031177">
    <property type="term" value="F:phosphopantetheine binding"/>
    <property type="evidence" value="ECO:0007669"/>
    <property type="project" value="InterPro"/>
</dbReference>
<dbReference type="PROSITE" id="PS50075">
    <property type="entry name" value="CARRIER"/>
    <property type="match status" value="1"/>
</dbReference>
<dbReference type="SUPFAM" id="SSF52777">
    <property type="entry name" value="CoA-dependent acyltransferases"/>
    <property type="match status" value="2"/>
</dbReference>
<dbReference type="PANTHER" id="PTHR45527">
    <property type="entry name" value="NONRIBOSOMAL PEPTIDE SYNTHETASE"/>
    <property type="match status" value="1"/>
</dbReference>
<evidence type="ECO:0000256" key="2">
    <source>
        <dbReference type="ARBA" id="ARBA00022553"/>
    </source>
</evidence>
<dbReference type="Gene3D" id="3.30.300.30">
    <property type="match status" value="1"/>
</dbReference>
<dbReference type="GO" id="GO:0005737">
    <property type="term" value="C:cytoplasm"/>
    <property type="evidence" value="ECO:0007669"/>
    <property type="project" value="TreeGrafter"/>
</dbReference>
<dbReference type="InterPro" id="IPR001242">
    <property type="entry name" value="Condensation_dom"/>
</dbReference>
<dbReference type="Pfam" id="PF00550">
    <property type="entry name" value="PP-binding"/>
    <property type="match status" value="1"/>
</dbReference>
<dbReference type="Gene3D" id="2.30.38.10">
    <property type="entry name" value="Luciferase, Domain 3"/>
    <property type="match status" value="1"/>
</dbReference>
<keyword evidence="2" id="KW-0597">Phosphoprotein</keyword>
<dbReference type="InterPro" id="IPR020806">
    <property type="entry name" value="PKS_PP-bd"/>
</dbReference>
<dbReference type="RefSeq" id="WP_174995742.1">
    <property type="nucleotide sequence ID" value="NZ_CABPSM010000009.1"/>
</dbReference>
<dbReference type="GO" id="GO:0016746">
    <property type="term" value="F:acyltransferase activity"/>
    <property type="evidence" value="ECO:0007669"/>
    <property type="project" value="UniProtKB-KW"/>
</dbReference>
<dbReference type="Pfam" id="PF00501">
    <property type="entry name" value="AMP-binding"/>
    <property type="match status" value="1"/>
</dbReference>
<dbReference type="Gene3D" id="3.40.50.980">
    <property type="match status" value="2"/>
</dbReference>
<evidence type="ECO:0000259" key="3">
    <source>
        <dbReference type="PROSITE" id="PS50075"/>
    </source>
</evidence>
<dbReference type="PROSITE" id="PS00455">
    <property type="entry name" value="AMP_BINDING"/>
    <property type="match status" value="1"/>
</dbReference>
<dbReference type="InterPro" id="IPR010071">
    <property type="entry name" value="AA_adenyl_dom"/>
</dbReference>
<dbReference type="PANTHER" id="PTHR45527:SF1">
    <property type="entry name" value="FATTY ACID SYNTHASE"/>
    <property type="match status" value="1"/>
</dbReference>
<evidence type="ECO:0000256" key="1">
    <source>
        <dbReference type="ARBA" id="ARBA00022450"/>
    </source>
</evidence>
<dbReference type="EMBL" id="CABPSM010000009">
    <property type="protein sequence ID" value="VVE23346.1"/>
    <property type="molecule type" value="Genomic_DNA"/>
</dbReference>
<dbReference type="InterPro" id="IPR045851">
    <property type="entry name" value="AMP-bd_C_sf"/>
</dbReference>
<dbReference type="Gene3D" id="1.10.1200.10">
    <property type="entry name" value="ACP-like"/>
    <property type="match status" value="1"/>
</dbReference>
<keyword evidence="4" id="KW-0012">Acyltransferase</keyword>
<dbReference type="InterPro" id="IPR036736">
    <property type="entry name" value="ACP-like_sf"/>
</dbReference>
<proteinExistence type="predicted"/>
<name>A0A5E4WJW9_9BURK</name>
<dbReference type="SMART" id="SM00823">
    <property type="entry name" value="PKS_PP"/>
    <property type="match status" value="1"/>
</dbReference>
<accession>A0A5E4WJW9</accession>
<gene>
    <name evidence="4" type="primary">ppsC_2</name>
    <name evidence="4" type="ORF">PHO31112_03248</name>
</gene>
<dbReference type="SUPFAM" id="SSF47336">
    <property type="entry name" value="ACP-like"/>
    <property type="match status" value="1"/>
</dbReference>
<organism evidence="4 5">
    <name type="scientific">Pandoraea horticolens</name>
    <dbReference type="NCBI Taxonomy" id="2508298"/>
    <lineage>
        <taxon>Bacteria</taxon>
        <taxon>Pseudomonadati</taxon>
        <taxon>Pseudomonadota</taxon>
        <taxon>Betaproteobacteria</taxon>
        <taxon>Burkholderiales</taxon>
        <taxon>Burkholderiaceae</taxon>
        <taxon>Pandoraea</taxon>
    </lineage>
</organism>
<dbReference type="Proteomes" id="UP000343317">
    <property type="component" value="Unassembled WGS sequence"/>
</dbReference>
<dbReference type="AlphaFoldDB" id="A0A5E4WJW9"/>
<feature type="domain" description="Carrier" evidence="3">
    <location>
        <begin position="959"/>
        <end position="1034"/>
    </location>
</feature>
<dbReference type="GO" id="GO:0043041">
    <property type="term" value="P:amino acid activation for nonribosomal peptide biosynthetic process"/>
    <property type="evidence" value="ECO:0007669"/>
    <property type="project" value="TreeGrafter"/>
</dbReference>
<keyword evidence="4" id="KW-0808">Transferase</keyword>
<dbReference type="Gene3D" id="3.30.559.30">
    <property type="entry name" value="Nonribosomal peptide synthetase, condensation domain"/>
    <property type="match status" value="1"/>
</dbReference>
<reference evidence="4 5" key="1">
    <citation type="submission" date="2019-08" db="EMBL/GenBank/DDBJ databases">
        <authorList>
            <person name="Peeters C."/>
        </authorList>
    </citation>
    <scope>NUCLEOTIDE SEQUENCE [LARGE SCALE GENOMIC DNA]</scope>
    <source>
        <strain evidence="4 5">LMG 31112</strain>
    </source>
</reference>
<dbReference type="InterPro" id="IPR009081">
    <property type="entry name" value="PP-bd_ACP"/>
</dbReference>
<dbReference type="GO" id="GO:0044550">
    <property type="term" value="P:secondary metabolite biosynthetic process"/>
    <property type="evidence" value="ECO:0007669"/>
    <property type="project" value="TreeGrafter"/>
</dbReference>
<dbReference type="Gene3D" id="3.30.559.10">
    <property type="entry name" value="Chloramphenicol acetyltransferase-like domain"/>
    <property type="match status" value="1"/>
</dbReference>
<dbReference type="NCBIfam" id="TIGR01733">
    <property type="entry name" value="AA-adenyl-dom"/>
    <property type="match status" value="1"/>
</dbReference>
<evidence type="ECO:0000313" key="4">
    <source>
        <dbReference type="EMBL" id="VVE23346.1"/>
    </source>
</evidence>
<evidence type="ECO:0000313" key="5">
    <source>
        <dbReference type="Proteomes" id="UP000343317"/>
    </source>
</evidence>
<protein>
    <submittedName>
        <fullName evidence="4">Plipastatin synthase subunit C</fullName>
        <ecNumber evidence="4">2.3.1.-</ecNumber>
    </submittedName>
</protein>
<sequence length="1073" mass="113234">MTDTGFALTPEQRTRVALSMETAYVAVVIAPDATLSPEAFRAAWATLAQKHELLTMATGQVEGFRGIRHLPQAPAKGLPWIQVRAAGPSADAAALALAAGPMPEEATSRQANACAIWLNCEASVDATGSGPRLILMARAWLFDEASLMALAQELVAHAQGEEVSDDDAPLRYQDFASWRDGLVEGEDGLDGQAYWRRYLDEAGSPRTGVRLPAHHRLASSDASTRDIASHAARRAVPAAVGTALVAMAQARGTATDLLLQAAWWALLARIGGQTSVDGVVCHDCRSDYGPLAGSLGVFERRMPVRVRLDDTLSLVDVACRLNETIDEHRNWQETVPTSLANHALAAFRLLVWDTPATLARLVGLISPLGTAECHLDLVTDARGALTQFTLASDIGAYPPDAVEVLADQYLTMLSSLAAQASRADSPWQHIDVTPALEKARYLSWAGPELKVPDETVIHAMLRHAQETPDGMAIEGDGKRLTWSELAGEVLTVSANLQKKGVRTGDTVALAMPRSVDMVIALLATMRAGGAYVPLDPSWPAARIHAVLSQAKPVLAVVAPPFGATQEASLAPLVSFAGLAQPTAGDATLAAPRGTDRAYVIFTSGSTGVPKGVPIGHRQLANYAHAIAGALTLSPDHRVALTSTVAADLGNTALFGAIAAGACLVVANEADMADGAAFARFVGSTGVDVVKITPSHLDALVQIASPVLPSTVVLGGEATQPSLVGTLRRIRPDVRIVNHYGPTETTVGVLIHVCGDETSTGPDIGALPLTQPLANCYARVLDDDLSITPVGARGMLYVGGEQLTAGYLGRDAREGFVDDPFTPGARLYRTGDVARWLPQGGIQWLGRADEQVKIRGHRVEPAEIEAACRDIPGVTQVAVRAWGSGTQTELAAYVIAPEMTDAPKRVRDTLTNRLPAAWVPAFVVTLASIPRLANGKVDRQALANPRCNAMAGGGAAIDVAPQTPLETWLAKRLEDLLGRTPIGVTRSLFELGGDSLTVIRFVARIGEGLHIEVLPGQVFATPTVRALANALHARADGGETLVLRAQARLTFDALPPEAQAALLERARQTSNAAS</sequence>
<keyword evidence="5" id="KW-1185">Reference proteome</keyword>
<dbReference type="InterPro" id="IPR000873">
    <property type="entry name" value="AMP-dep_synth/lig_dom"/>
</dbReference>
<dbReference type="SUPFAM" id="SSF56801">
    <property type="entry name" value="Acetyl-CoA synthetase-like"/>
    <property type="match status" value="1"/>
</dbReference>